<organism evidence="2 3">
    <name type="scientific">Candidatus Cryosericum terrychapinii</name>
    <dbReference type="NCBI Taxonomy" id="2290919"/>
    <lineage>
        <taxon>Bacteria</taxon>
        <taxon>Pseudomonadati</taxon>
        <taxon>Caldisericota/Cryosericota group</taxon>
        <taxon>Candidatus Cryosericota</taxon>
        <taxon>Candidatus Cryosericia</taxon>
        <taxon>Candidatus Cryosericales</taxon>
        <taxon>Candidatus Cryosericaceae</taxon>
        <taxon>Candidatus Cryosericum</taxon>
    </lineage>
</organism>
<dbReference type="EMBL" id="QXIS01000001">
    <property type="protein sequence ID" value="RIE06963.1"/>
    <property type="molecule type" value="Genomic_DNA"/>
</dbReference>
<proteinExistence type="inferred from homology"/>
<dbReference type="RefSeq" id="WP_119088394.1">
    <property type="nucleotide sequence ID" value="NZ_QXIS01000001.1"/>
</dbReference>
<sequence>MIIDKETLEHVASLARLEITPDEDGSLLGDLERILGYVAQLGSVDTSAIVSKRPAMTELRPDEPGEGLTREAGLGGAPAMRDGFIVVRNVMGGEDE</sequence>
<dbReference type="PANTHER" id="PTHR15004:SF0">
    <property type="entry name" value="GLUTAMYL-TRNA(GLN) AMIDOTRANSFERASE SUBUNIT C, MITOCHONDRIAL"/>
    <property type="match status" value="1"/>
</dbReference>
<keyword evidence="1" id="KW-0067">ATP-binding</keyword>
<reference evidence="2 3" key="1">
    <citation type="submission" date="2018-09" db="EMBL/GenBank/DDBJ databases">
        <title>Discovery and Ecogenomic Context for Candidatus Cryosericales, a Global Caldiserica Order Active in Thawing Permafrost.</title>
        <authorList>
            <person name="Martinez M.A."/>
            <person name="Woodcroft B.J."/>
            <person name="Ignacio Espinoza J.C."/>
            <person name="Zayed A."/>
            <person name="Singleton C.M."/>
            <person name="Boyd J."/>
            <person name="Li Y.-F."/>
            <person name="Purvine S."/>
            <person name="Maughan H."/>
            <person name="Hodgkins S.B."/>
            <person name="Anderson D."/>
            <person name="Sederholm M."/>
            <person name="Temperton B."/>
            <person name="Saleska S.R."/>
            <person name="Tyson G.W."/>
            <person name="Rich V.I."/>
        </authorList>
    </citation>
    <scope>NUCLEOTIDE SEQUENCE [LARGE SCALE GENOMIC DNA]</scope>
    <source>
        <strain evidence="2 3">SMC7</strain>
    </source>
</reference>
<dbReference type="Gene3D" id="1.10.20.60">
    <property type="entry name" value="Glu-tRNAGln amidotransferase C subunit, N-terminal domain"/>
    <property type="match status" value="1"/>
</dbReference>
<dbReference type="GO" id="GO:0050567">
    <property type="term" value="F:glutaminyl-tRNA synthase (glutamine-hydrolyzing) activity"/>
    <property type="evidence" value="ECO:0007669"/>
    <property type="project" value="UniProtKB-UniRule"/>
</dbReference>
<dbReference type="InterPro" id="IPR003837">
    <property type="entry name" value="GatC"/>
</dbReference>
<dbReference type="Pfam" id="PF02686">
    <property type="entry name" value="GatC"/>
    <property type="match status" value="1"/>
</dbReference>
<keyword evidence="1" id="KW-0547">Nucleotide-binding</keyword>
<dbReference type="PANTHER" id="PTHR15004">
    <property type="entry name" value="GLUTAMYL-TRNA(GLN) AMIDOTRANSFERASE SUBUNIT C, MITOCHONDRIAL"/>
    <property type="match status" value="1"/>
</dbReference>
<dbReference type="NCBIfam" id="TIGR00135">
    <property type="entry name" value="gatC"/>
    <property type="match status" value="1"/>
</dbReference>
<comment type="similarity">
    <text evidence="1">Belongs to the GatC family.</text>
</comment>
<dbReference type="InterPro" id="IPR036113">
    <property type="entry name" value="Asp/Glu-ADT_sf_sub_c"/>
</dbReference>
<accession>A0A398CWP3</accession>
<keyword evidence="3" id="KW-1185">Reference proteome</keyword>
<evidence type="ECO:0000313" key="2">
    <source>
        <dbReference type="EMBL" id="RIE06963.1"/>
    </source>
</evidence>
<name>A0A398CWP3_9BACT</name>
<dbReference type="GO" id="GO:0016740">
    <property type="term" value="F:transferase activity"/>
    <property type="evidence" value="ECO:0007669"/>
    <property type="project" value="UniProtKB-KW"/>
</dbReference>
<evidence type="ECO:0000256" key="1">
    <source>
        <dbReference type="HAMAP-Rule" id="MF_00122"/>
    </source>
</evidence>
<dbReference type="OrthoDB" id="9813938at2"/>
<dbReference type="GO" id="GO:0070681">
    <property type="term" value="P:glutaminyl-tRNAGln biosynthesis via transamidation"/>
    <property type="evidence" value="ECO:0007669"/>
    <property type="project" value="TreeGrafter"/>
</dbReference>
<dbReference type="Proteomes" id="UP000266328">
    <property type="component" value="Unassembled WGS sequence"/>
</dbReference>
<comment type="caution">
    <text evidence="2">The sequence shown here is derived from an EMBL/GenBank/DDBJ whole genome shotgun (WGS) entry which is preliminary data.</text>
</comment>
<dbReference type="GO" id="GO:0050566">
    <property type="term" value="F:asparaginyl-tRNA synthase (glutamine-hydrolyzing) activity"/>
    <property type="evidence" value="ECO:0007669"/>
    <property type="project" value="RHEA"/>
</dbReference>
<keyword evidence="2" id="KW-0808">Transferase</keyword>
<dbReference type="AlphaFoldDB" id="A0A398CWP3"/>
<protein>
    <recommendedName>
        <fullName evidence="1">Aspartyl/glutamyl-tRNA(Asn/Gln) amidotransferase subunit C</fullName>
        <shortName evidence="1">Asp/Glu-ADT subunit C</shortName>
        <ecNumber evidence="1">6.3.5.-</ecNumber>
    </recommendedName>
</protein>
<dbReference type="GO" id="GO:0006412">
    <property type="term" value="P:translation"/>
    <property type="evidence" value="ECO:0007669"/>
    <property type="project" value="UniProtKB-UniRule"/>
</dbReference>
<comment type="function">
    <text evidence="1">Allows the formation of correctly charged Asn-tRNA(Asn) or Gln-tRNA(Gln) through the transamidation of misacylated Asp-tRNA(Asn) or Glu-tRNA(Gln) in organisms which lack either or both of asparaginyl-tRNA or glutaminyl-tRNA synthetases. The reaction takes place in the presence of glutamine and ATP through an activated phospho-Asp-tRNA(Asn) or phospho-Glu-tRNA(Gln).</text>
</comment>
<comment type="catalytic activity">
    <reaction evidence="1">
        <text>L-aspartyl-tRNA(Asn) + L-glutamine + ATP + H2O = L-asparaginyl-tRNA(Asn) + L-glutamate + ADP + phosphate + 2 H(+)</text>
        <dbReference type="Rhea" id="RHEA:14513"/>
        <dbReference type="Rhea" id="RHEA-COMP:9674"/>
        <dbReference type="Rhea" id="RHEA-COMP:9677"/>
        <dbReference type="ChEBI" id="CHEBI:15377"/>
        <dbReference type="ChEBI" id="CHEBI:15378"/>
        <dbReference type="ChEBI" id="CHEBI:29985"/>
        <dbReference type="ChEBI" id="CHEBI:30616"/>
        <dbReference type="ChEBI" id="CHEBI:43474"/>
        <dbReference type="ChEBI" id="CHEBI:58359"/>
        <dbReference type="ChEBI" id="CHEBI:78515"/>
        <dbReference type="ChEBI" id="CHEBI:78516"/>
        <dbReference type="ChEBI" id="CHEBI:456216"/>
    </reaction>
</comment>
<dbReference type="GO" id="GO:0006450">
    <property type="term" value="P:regulation of translational fidelity"/>
    <property type="evidence" value="ECO:0007669"/>
    <property type="project" value="InterPro"/>
</dbReference>
<comment type="subunit">
    <text evidence="1">Heterotrimer of A, B and C subunits.</text>
</comment>
<comment type="catalytic activity">
    <reaction evidence="1">
        <text>L-glutamyl-tRNA(Gln) + L-glutamine + ATP + H2O = L-glutaminyl-tRNA(Gln) + L-glutamate + ADP + phosphate + H(+)</text>
        <dbReference type="Rhea" id="RHEA:17521"/>
        <dbReference type="Rhea" id="RHEA-COMP:9681"/>
        <dbReference type="Rhea" id="RHEA-COMP:9684"/>
        <dbReference type="ChEBI" id="CHEBI:15377"/>
        <dbReference type="ChEBI" id="CHEBI:15378"/>
        <dbReference type="ChEBI" id="CHEBI:29985"/>
        <dbReference type="ChEBI" id="CHEBI:30616"/>
        <dbReference type="ChEBI" id="CHEBI:43474"/>
        <dbReference type="ChEBI" id="CHEBI:58359"/>
        <dbReference type="ChEBI" id="CHEBI:78520"/>
        <dbReference type="ChEBI" id="CHEBI:78521"/>
        <dbReference type="ChEBI" id="CHEBI:456216"/>
    </reaction>
</comment>
<keyword evidence="1" id="KW-0648">Protein biosynthesis</keyword>
<dbReference type="GO" id="GO:0005524">
    <property type="term" value="F:ATP binding"/>
    <property type="evidence" value="ECO:0007669"/>
    <property type="project" value="UniProtKB-KW"/>
</dbReference>
<gene>
    <name evidence="1 2" type="primary">gatC</name>
    <name evidence="2" type="ORF">SMC7_00310</name>
</gene>
<dbReference type="SUPFAM" id="SSF141000">
    <property type="entry name" value="Glu-tRNAGln amidotransferase C subunit"/>
    <property type="match status" value="1"/>
</dbReference>
<keyword evidence="1" id="KW-0436">Ligase</keyword>
<dbReference type="EC" id="6.3.5.-" evidence="1"/>
<evidence type="ECO:0000313" key="3">
    <source>
        <dbReference type="Proteomes" id="UP000266328"/>
    </source>
</evidence>
<dbReference type="HAMAP" id="MF_00122">
    <property type="entry name" value="GatC"/>
    <property type="match status" value="1"/>
</dbReference>